<sequence>MGCLTLTLSFLVGYLPTVGCTIVSGISFRRGVNRVCERGIRSEVKRIKQSVKTKATPVPPTTHTHIPNRINYQGIVSGRYRDGCKA</sequence>
<proteinExistence type="predicted"/>
<protein>
    <submittedName>
        <fullName evidence="2">Putative secreted protein</fullName>
    </submittedName>
</protein>
<evidence type="ECO:0000313" key="2">
    <source>
        <dbReference type="EMBL" id="MBW74035.1"/>
    </source>
</evidence>
<organism evidence="2">
    <name type="scientific">Anopheles darlingi</name>
    <name type="common">Mosquito</name>
    <dbReference type="NCBI Taxonomy" id="43151"/>
    <lineage>
        <taxon>Eukaryota</taxon>
        <taxon>Metazoa</taxon>
        <taxon>Ecdysozoa</taxon>
        <taxon>Arthropoda</taxon>
        <taxon>Hexapoda</taxon>
        <taxon>Insecta</taxon>
        <taxon>Pterygota</taxon>
        <taxon>Neoptera</taxon>
        <taxon>Endopterygota</taxon>
        <taxon>Diptera</taxon>
        <taxon>Nematocera</taxon>
        <taxon>Culicoidea</taxon>
        <taxon>Culicidae</taxon>
        <taxon>Anophelinae</taxon>
        <taxon>Anopheles</taxon>
    </lineage>
</organism>
<reference evidence="2" key="1">
    <citation type="submission" date="2018-01" db="EMBL/GenBank/DDBJ databases">
        <title>An insight into the sialome of Amazonian anophelines.</title>
        <authorList>
            <person name="Ribeiro J.M."/>
            <person name="Scarpassa V."/>
            <person name="Calvo E."/>
        </authorList>
    </citation>
    <scope>NUCLEOTIDE SEQUENCE</scope>
</reference>
<feature type="signal peptide" evidence="1">
    <location>
        <begin position="1"/>
        <end position="20"/>
    </location>
</feature>
<evidence type="ECO:0000256" key="1">
    <source>
        <dbReference type="SAM" id="SignalP"/>
    </source>
</evidence>
<accession>A0A2M4D8Z9</accession>
<keyword evidence="1" id="KW-0732">Signal</keyword>
<dbReference type="AlphaFoldDB" id="A0A2M4D8Z9"/>
<feature type="chain" id="PRO_5014682466" evidence="1">
    <location>
        <begin position="21"/>
        <end position="86"/>
    </location>
</feature>
<dbReference type="EMBL" id="GGFL01009857">
    <property type="protein sequence ID" value="MBW74035.1"/>
    <property type="molecule type" value="Transcribed_RNA"/>
</dbReference>
<name>A0A2M4D8Z9_ANODA</name>